<evidence type="ECO:0000313" key="2">
    <source>
        <dbReference type="EMBL" id="CDJ65161.1"/>
    </source>
</evidence>
<feature type="compositionally biased region" description="Basic and acidic residues" evidence="1">
    <location>
        <begin position="160"/>
        <end position="173"/>
    </location>
</feature>
<dbReference type="GeneID" id="25470366"/>
<dbReference type="OrthoDB" id="353401at2759"/>
<feature type="compositionally biased region" description="Polar residues" evidence="1">
    <location>
        <begin position="211"/>
        <end position="225"/>
    </location>
</feature>
<name>U6MMC0_9EIME</name>
<dbReference type="AlphaFoldDB" id="U6MMC0"/>
<organism evidence="2 3">
    <name type="scientific">Eimeria necatrix</name>
    <dbReference type="NCBI Taxonomy" id="51315"/>
    <lineage>
        <taxon>Eukaryota</taxon>
        <taxon>Sar</taxon>
        <taxon>Alveolata</taxon>
        <taxon>Apicomplexa</taxon>
        <taxon>Conoidasida</taxon>
        <taxon>Coccidia</taxon>
        <taxon>Eucoccidiorida</taxon>
        <taxon>Eimeriorina</taxon>
        <taxon>Eimeriidae</taxon>
        <taxon>Eimeria</taxon>
    </lineage>
</organism>
<feature type="compositionally biased region" description="Low complexity" evidence="1">
    <location>
        <begin position="287"/>
        <end position="298"/>
    </location>
</feature>
<reference evidence="2" key="1">
    <citation type="submission" date="2013-10" db="EMBL/GenBank/DDBJ databases">
        <title>Genomic analysis of the causative agents of coccidiosis in chickens.</title>
        <authorList>
            <person name="Reid A.J."/>
            <person name="Blake D."/>
            <person name="Billington K."/>
            <person name="Browne H."/>
            <person name="Dunn M."/>
            <person name="Hung S."/>
            <person name="Kawahara F."/>
            <person name="Miranda-Saavedra D."/>
            <person name="Mourier T."/>
            <person name="Nagra H."/>
            <person name="Otto T.D."/>
            <person name="Rawlings N."/>
            <person name="Sanchez A."/>
            <person name="Sanders M."/>
            <person name="Subramaniam C."/>
            <person name="Tay Y."/>
            <person name="Dear P."/>
            <person name="Doerig C."/>
            <person name="Gruber A."/>
            <person name="Parkinson J."/>
            <person name="Shirley M."/>
            <person name="Wan K.L."/>
            <person name="Berriman M."/>
            <person name="Tomley F."/>
            <person name="Pain A."/>
        </authorList>
    </citation>
    <scope>NUCLEOTIDE SEQUENCE [LARGE SCALE GENOMIC DNA]</scope>
    <source>
        <strain evidence="2">Houghton</strain>
    </source>
</reference>
<accession>U6MMC0</accession>
<keyword evidence="3" id="KW-1185">Reference proteome</keyword>
<feature type="compositionally biased region" description="Polar residues" evidence="1">
    <location>
        <begin position="85"/>
        <end position="101"/>
    </location>
</feature>
<feature type="region of interest" description="Disordered" evidence="1">
    <location>
        <begin position="1"/>
        <end position="101"/>
    </location>
</feature>
<dbReference type="EMBL" id="HG723074">
    <property type="protein sequence ID" value="CDJ65161.1"/>
    <property type="molecule type" value="Genomic_DNA"/>
</dbReference>
<feature type="compositionally biased region" description="Basic residues" evidence="1">
    <location>
        <begin position="250"/>
        <end position="260"/>
    </location>
</feature>
<evidence type="ECO:0000313" key="3">
    <source>
        <dbReference type="Proteomes" id="UP000030754"/>
    </source>
</evidence>
<feature type="compositionally biased region" description="Acidic residues" evidence="1">
    <location>
        <begin position="7"/>
        <end position="23"/>
    </location>
</feature>
<feature type="compositionally biased region" description="Pro residues" evidence="1">
    <location>
        <begin position="262"/>
        <end position="277"/>
    </location>
</feature>
<feature type="region of interest" description="Disordered" evidence="1">
    <location>
        <begin position="195"/>
        <end position="302"/>
    </location>
</feature>
<dbReference type="Proteomes" id="UP000030754">
    <property type="component" value="Unassembled WGS sequence"/>
</dbReference>
<gene>
    <name evidence="2" type="ORF">ENH_00001680</name>
</gene>
<dbReference type="RefSeq" id="XP_013433628.1">
    <property type="nucleotide sequence ID" value="XM_013578174.1"/>
</dbReference>
<dbReference type="VEuPathDB" id="ToxoDB:ENH_00001680"/>
<feature type="compositionally biased region" description="Basic and acidic residues" evidence="1">
    <location>
        <begin position="232"/>
        <end position="241"/>
    </location>
</feature>
<evidence type="ECO:0000256" key="1">
    <source>
        <dbReference type="SAM" id="MobiDB-lite"/>
    </source>
</evidence>
<feature type="region of interest" description="Disordered" evidence="1">
    <location>
        <begin position="119"/>
        <end position="183"/>
    </location>
</feature>
<sequence>MSQQYMSDEESSYDSADEGENDDYGGIIAPPWPFCSSRPSGRNEGAASHEIGVPHTPPVDESHSSSPLMRLDSMDQRGTVPCENPASNGTSTQGWAQMMSNGASRRDCISQYLAAPLPAGTTSSAPGPHRHTSEEHIPASNDIIPLFVFGSRSSDTAENPTHDKETTTRREEEQPACCPNCSRTFATKRGMANQLRRGTNNPCGELHAETINHQQNVPTPSNPSTTKRRRGQRIEGHEEGRTSQTASPRSPKRKQHRKHPPLSFPYPPWAGPPPAATPPTTEDKEATPTPQQDLQPPTEHTSQALQINNTPDATEQSNEPISRLILLRIPRLSPDSRARLEQTLEALAKETAEKVYGGTSEEVRAAINGFTQQLYNAIWFADKTSSAAKQDRPRKQHSQNGKH</sequence>
<proteinExistence type="predicted"/>
<protein>
    <submittedName>
        <fullName evidence="2">Uncharacterized protein</fullName>
    </submittedName>
</protein>
<reference evidence="2" key="2">
    <citation type="submission" date="2013-10" db="EMBL/GenBank/DDBJ databases">
        <authorList>
            <person name="Aslett M."/>
        </authorList>
    </citation>
    <scope>NUCLEOTIDE SEQUENCE [LARGE SCALE GENOMIC DNA]</scope>
    <source>
        <strain evidence="2">Houghton</strain>
    </source>
</reference>